<dbReference type="Pfam" id="PF01380">
    <property type="entry name" value="SIS"/>
    <property type="match status" value="1"/>
</dbReference>
<sequence length="165" mass="17479">MKKGSRLIKQAREVLEIEAQGIFDLIERIGPEFEQAVEMILNSKGRVILTGIGKSGIIGRKITATFNSTGTPSLFLHPVEAAHGDLGMVTADDVVIAISNSGYTKELTDILPFFKGLGAKLIAFSGDPESPLAEESHLFINVGVEREACPLGLAPTASTTAALAM</sequence>
<protein>
    <recommendedName>
        <fullName evidence="1">SIS domain-containing protein</fullName>
    </recommendedName>
</protein>
<accession>X0V9K8</accession>
<feature type="non-terminal residue" evidence="2">
    <location>
        <position position="165"/>
    </location>
</feature>
<evidence type="ECO:0000259" key="1">
    <source>
        <dbReference type="PROSITE" id="PS51464"/>
    </source>
</evidence>
<feature type="domain" description="SIS" evidence="1">
    <location>
        <begin position="36"/>
        <end position="165"/>
    </location>
</feature>
<dbReference type="SUPFAM" id="SSF53697">
    <property type="entry name" value="SIS domain"/>
    <property type="match status" value="1"/>
</dbReference>
<dbReference type="AlphaFoldDB" id="X0V9K8"/>
<dbReference type="InterPro" id="IPR035474">
    <property type="entry name" value="SIS_Kpsf"/>
</dbReference>
<name>X0V9K8_9ZZZZ</name>
<gene>
    <name evidence="2" type="ORF">S01H1_36870</name>
</gene>
<dbReference type="PROSITE" id="PS51464">
    <property type="entry name" value="SIS"/>
    <property type="match status" value="1"/>
</dbReference>
<dbReference type="Gene3D" id="3.40.50.10490">
    <property type="entry name" value="Glucose-6-phosphate isomerase like protein, domain 1"/>
    <property type="match status" value="1"/>
</dbReference>
<evidence type="ECO:0000313" key="2">
    <source>
        <dbReference type="EMBL" id="GAG08012.1"/>
    </source>
</evidence>
<dbReference type="InterPro" id="IPR001347">
    <property type="entry name" value="SIS_dom"/>
</dbReference>
<dbReference type="PANTHER" id="PTHR42745:SF1">
    <property type="entry name" value="ARABINOSE 5-PHOSPHATE ISOMERASE KDSD"/>
    <property type="match status" value="1"/>
</dbReference>
<reference evidence="2" key="1">
    <citation type="journal article" date="2014" name="Front. Microbiol.">
        <title>High frequency of phylogenetically diverse reductive dehalogenase-homologous genes in deep subseafloor sedimentary metagenomes.</title>
        <authorList>
            <person name="Kawai M."/>
            <person name="Futagami T."/>
            <person name="Toyoda A."/>
            <person name="Takaki Y."/>
            <person name="Nishi S."/>
            <person name="Hori S."/>
            <person name="Arai W."/>
            <person name="Tsubouchi T."/>
            <person name="Morono Y."/>
            <person name="Uchiyama I."/>
            <person name="Ito T."/>
            <person name="Fujiyama A."/>
            <person name="Inagaki F."/>
            <person name="Takami H."/>
        </authorList>
    </citation>
    <scope>NUCLEOTIDE SEQUENCE</scope>
    <source>
        <strain evidence="2">Expedition CK06-06</strain>
    </source>
</reference>
<dbReference type="InterPro" id="IPR050986">
    <property type="entry name" value="GutQ/KpsF_isomerases"/>
</dbReference>
<dbReference type="GO" id="GO:0097367">
    <property type="term" value="F:carbohydrate derivative binding"/>
    <property type="evidence" value="ECO:0007669"/>
    <property type="project" value="InterPro"/>
</dbReference>
<dbReference type="GO" id="GO:1901135">
    <property type="term" value="P:carbohydrate derivative metabolic process"/>
    <property type="evidence" value="ECO:0007669"/>
    <property type="project" value="InterPro"/>
</dbReference>
<proteinExistence type="predicted"/>
<dbReference type="InterPro" id="IPR046348">
    <property type="entry name" value="SIS_dom_sf"/>
</dbReference>
<dbReference type="CDD" id="cd05014">
    <property type="entry name" value="SIS_Kpsf"/>
    <property type="match status" value="1"/>
</dbReference>
<comment type="caution">
    <text evidence="2">The sequence shown here is derived from an EMBL/GenBank/DDBJ whole genome shotgun (WGS) entry which is preliminary data.</text>
</comment>
<dbReference type="PANTHER" id="PTHR42745">
    <property type="match status" value="1"/>
</dbReference>
<dbReference type="EMBL" id="BARS01023135">
    <property type="protein sequence ID" value="GAG08012.1"/>
    <property type="molecule type" value="Genomic_DNA"/>
</dbReference>
<organism evidence="2">
    <name type="scientific">marine sediment metagenome</name>
    <dbReference type="NCBI Taxonomy" id="412755"/>
    <lineage>
        <taxon>unclassified sequences</taxon>
        <taxon>metagenomes</taxon>
        <taxon>ecological metagenomes</taxon>
    </lineage>
</organism>